<dbReference type="EMBL" id="JAATIP010000009">
    <property type="protein sequence ID" value="KAF4394746.1"/>
    <property type="molecule type" value="Genomic_DNA"/>
</dbReference>
<protein>
    <recommendedName>
        <fullName evidence="1">MULE transposase domain-containing protein</fullName>
    </recommendedName>
</protein>
<dbReference type="Proteomes" id="UP000525078">
    <property type="component" value="Unassembled WGS sequence"/>
</dbReference>
<sequence>MSYITKTRLTIISDRHKSIEKTVKNAYPDHFHGACIFHFLNNIKSNFGGHGDELTINFVKAAKTYRNGNEANGIFTEESVEAETVLRDNLVKGMKYQIGK</sequence>
<evidence type="ECO:0000313" key="2">
    <source>
        <dbReference type="EMBL" id="KAF4394746.1"/>
    </source>
</evidence>
<evidence type="ECO:0000259" key="1">
    <source>
        <dbReference type="Pfam" id="PF10551"/>
    </source>
</evidence>
<gene>
    <name evidence="2" type="ORF">F8388_015652</name>
</gene>
<feature type="domain" description="MULE transposase" evidence="1">
    <location>
        <begin position="6"/>
        <end position="42"/>
    </location>
</feature>
<comment type="caution">
    <text evidence="2">The sequence shown here is derived from an EMBL/GenBank/DDBJ whole genome shotgun (WGS) entry which is preliminary data.</text>
</comment>
<organism evidence="2 3">
    <name type="scientific">Cannabis sativa</name>
    <name type="common">Hemp</name>
    <name type="synonym">Marijuana</name>
    <dbReference type="NCBI Taxonomy" id="3483"/>
    <lineage>
        <taxon>Eukaryota</taxon>
        <taxon>Viridiplantae</taxon>
        <taxon>Streptophyta</taxon>
        <taxon>Embryophyta</taxon>
        <taxon>Tracheophyta</taxon>
        <taxon>Spermatophyta</taxon>
        <taxon>Magnoliopsida</taxon>
        <taxon>eudicotyledons</taxon>
        <taxon>Gunneridae</taxon>
        <taxon>Pentapetalae</taxon>
        <taxon>rosids</taxon>
        <taxon>fabids</taxon>
        <taxon>Rosales</taxon>
        <taxon>Cannabaceae</taxon>
        <taxon>Cannabis</taxon>
    </lineage>
</organism>
<evidence type="ECO:0000313" key="3">
    <source>
        <dbReference type="Proteomes" id="UP000525078"/>
    </source>
</evidence>
<accession>A0A7J6HHI3</accession>
<dbReference type="Pfam" id="PF10551">
    <property type="entry name" value="MULE"/>
    <property type="match status" value="1"/>
</dbReference>
<dbReference type="AlphaFoldDB" id="A0A7J6HHI3"/>
<proteinExistence type="predicted"/>
<reference evidence="2 3" key="1">
    <citation type="journal article" date="2020" name="bioRxiv">
        <title>Sequence and annotation of 42 cannabis genomes reveals extensive copy number variation in cannabinoid synthesis and pathogen resistance genes.</title>
        <authorList>
            <person name="Mckernan K.J."/>
            <person name="Helbert Y."/>
            <person name="Kane L.T."/>
            <person name="Ebling H."/>
            <person name="Zhang L."/>
            <person name="Liu B."/>
            <person name="Eaton Z."/>
            <person name="Mclaughlin S."/>
            <person name="Kingan S."/>
            <person name="Baybayan P."/>
            <person name="Concepcion G."/>
            <person name="Jordan M."/>
            <person name="Riva A."/>
            <person name="Barbazuk W."/>
            <person name="Harkins T."/>
        </authorList>
    </citation>
    <scope>NUCLEOTIDE SEQUENCE [LARGE SCALE GENOMIC DNA]</scope>
    <source>
        <strain evidence="3">cv. Jamaican Lion 4</strain>
        <tissue evidence="2">Leaf</tissue>
    </source>
</reference>
<name>A0A7J6HHI3_CANSA</name>
<dbReference type="InterPro" id="IPR018289">
    <property type="entry name" value="MULE_transposase_dom"/>
</dbReference>